<accession>A0AA38Y608</accession>
<dbReference type="SUPFAM" id="SSF53756">
    <property type="entry name" value="UDP-Glycosyltransferase/glycogen phosphorylase"/>
    <property type="match status" value="1"/>
</dbReference>
<sequence length="134" mass="14884">MEQIWSEIKVLLVPSLWLEAWGIVVVEAQVRGIPVISSDLGAIPEAKLGLSVLVHINSLTGEGTEEGEYIVPEQDVEPWRVALTKLMTDKDRYEELSERARGGTASWLTKIDDKALESWLSQSTRPKTIRSIGA</sequence>
<keyword evidence="2" id="KW-0808">Transferase</keyword>
<dbReference type="PANTHER" id="PTHR12526">
    <property type="entry name" value="GLYCOSYLTRANSFERASE"/>
    <property type="match status" value="1"/>
</dbReference>
<dbReference type="Gene3D" id="3.40.50.2000">
    <property type="entry name" value="Glycogen Phosphorylase B"/>
    <property type="match status" value="1"/>
</dbReference>
<feature type="domain" description="Glycosyl transferase family 1" evidence="4">
    <location>
        <begin position="7"/>
        <end position="101"/>
    </location>
</feature>
<feature type="chain" id="PRO_5041347624" description="Glycosyl transferase family 1 domain-containing protein" evidence="3">
    <location>
        <begin position="23"/>
        <end position="134"/>
    </location>
</feature>
<dbReference type="PANTHER" id="PTHR12526:SF510">
    <property type="entry name" value="D-INOSITOL 3-PHOSPHATE GLYCOSYLTRANSFERASE"/>
    <property type="match status" value="1"/>
</dbReference>
<evidence type="ECO:0000256" key="2">
    <source>
        <dbReference type="ARBA" id="ARBA00022679"/>
    </source>
</evidence>
<feature type="signal peptide" evidence="3">
    <location>
        <begin position="1"/>
        <end position="22"/>
    </location>
</feature>
<dbReference type="InterPro" id="IPR001296">
    <property type="entry name" value="Glyco_trans_1"/>
</dbReference>
<reference evidence="5" key="1">
    <citation type="submission" date="2022-10" db="EMBL/GenBank/DDBJ databases">
        <title>Culturing micro-colonial fungi from biological soil crusts in the Mojave desert and describing Neophaeococcomyces mojavensis, and introducing the new genera and species Taxawa tesnikishii.</title>
        <authorList>
            <person name="Kurbessoian T."/>
            <person name="Stajich J.E."/>
        </authorList>
    </citation>
    <scope>NUCLEOTIDE SEQUENCE</scope>
    <source>
        <strain evidence="5">TK_35</strain>
    </source>
</reference>
<dbReference type="AlphaFoldDB" id="A0AA38Y608"/>
<organism evidence="5 6">
    <name type="scientific">Knufia peltigerae</name>
    <dbReference type="NCBI Taxonomy" id="1002370"/>
    <lineage>
        <taxon>Eukaryota</taxon>
        <taxon>Fungi</taxon>
        <taxon>Dikarya</taxon>
        <taxon>Ascomycota</taxon>
        <taxon>Pezizomycotina</taxon>
        <taxon>Eurotiomycetes</taxon>
        <taxon>Chaetothyriomycetidae</taxon>
        <taxon>Chaetothyriales</taxon>
        <taxon>Trichomeriaceae</taxon>
        <taxon>Knufia</taxon>
    </lineage>
</organism>
<dbReference type="GO" id="GO:0016757">
    <property type="term" value="F:glycosyltransferase activity"/>
    <property type="evidence" value="ECO:0007669"/>
    <property type="project" value="UniProtKB-KW"/>
</dbReference>
<gene>
    <name evidence="5" type="ORF">H2204_005479</name>
</gene>
<evidence type="ECO:0000313" key="5">
    <source>
        <dbReference type="EMBL" id="KAJ9636207.1"/>
    </source>
</evidence>
<keyword evidence="1" id="KW-0328">Glycosyltransferase</keyword>
<name>A0AA38Y608_9EURO</name>
<keyword evidence="6" id="KW-1185">Reference proteome</keyword>
<evidence type="ECO:0000313" key="6">
    <source>
        <dbReference type="Proteomes" id="UP001172681"/>
    </source>
</evidence>
<evidence type="ECO:0000256" key="1">
    <source>
        <dbReference type="ARBA" id="ARBA00022676"/>
    </source>
</evidence>
<proteinExistence type="predicted"/>
<dbReference type="Proteomes" id="UP001172681">
    <property type="component" value="Unassembled WGS sequence"/>
</dbReference>
<protein>
    <recommendedName>
        <fullName evidence="4">Glycosyl transferase family 1 domain-containing protein</fullName>
    </recommendedName>
</protein>
<evidence type="ECO:0000259" key="4">
    <source>
        <dbReference type="Pfam" id="PF00534"/>
    </source>
</evidence>
<dbReference type="Pfam" id="PF00534">
    <property type="entry name" value="Glycos_transf_1"/>
    <property type="match status" value="1"/>
</dbReference>
<comment type="caution">
    <text evidence="5">The sequence shown here is derived from an EMBL/GenBank/DDBJ whole genome shotgun (WGS) entry which is preliminary data.</text>
</comment>
<evidence type="ECO:0000256" key="3">
    <source>
        <dbReference type="SAM" id="SignalP"/>
    </source>
</evidence>
<keyword evidence="3" id="KW-0732">Signal</keyword>
<dbReference type="EMBL" id="JAPDRN010000030">
    <property type="protein sequence ID" value="KAJ9636207.1"/>
    <property type="molecule type" value="Genomic_DNA"/>
</dbReference>